<dbReference type="PANTHER" id="PTHR35795">
    <property type="entry name" value="SLR1885 PROTEIN"/>
    <property type="match status" value="1"/>
</dbReference>
<gene>
    <name evidence="3" type="ORF">EubceDRAFT1_1527</name>
</gene>
<dbReference type="Pfam" id="PF13286">
    <property type="entry name" value="HD_assoc"/>
    <property type="match status" value="1"/>
</dbReference>
<dbReference type="HOGENOM" id="CLU_028163_1_1_9"/>
<feature type="domain" description="HD" evidence="2">
    <location>
        <begin position="75"/>
        <end position="220"/>
    </location>
</feature>
<dbReference type="Pfam" id="PF01966">
    <property type="entry name" value="HD"/>
    <property type="match status" value="1"/>
</dbReference>
<dbReference type="CDD" id="cd00077">
    <property type="entry name" value="HDc"/>
    <property type="match status" value="1"/>
</dbReference>
<evidence type="ECO:0000313" key="3">
    <source>
        <dbReference type="EMBL" id="EIM57322.1"/>
    </source>
</evidence>
<reference evidence="3 4" key="2">
    <citation type="submission" date="2012-02" db="EMBL/GenBank/DDBJ databases">
        <title>Improved High-Quality Draft sequence of Eubacterium cellulosolvens 6.</title>
        <authorList>
            <consortium name="US DOE Joint Genome Institute"/>
            <person name="Lucas S."/>
            <person name="Han J."/>
            <person name="Lapidus A."/>
            <person name="Cheng J.-F."/>
            <person name="Goodwin L."/>
            <person name="Pitluck S."/>
            <person name="Peters L."/>
            <person name="Mikhailova N."/>
            <person name="Gu W."/>
            <person name="Detter J.C."/>
            <person name="Han C."/>
            <person name="Tapia R."/>
            <person name="Land M."/>
            <person name="Hauser L."/>
            <person name="Kyrpides N."/>
            <person name="Ivanova N."/>
            <person name="Pagani I."/>
            <person name="Johnson E."/>
            <person name="Mukhopadhyay B."/>
            <person name="Anderson I."/>
            <person name="Woyke T."/>
        </authorList>
    </citation>
    <scope>NUCLEOTIDE SEQUENCE [LARGE SCALE GENOMIC DNA]</scope>
    <source>
        <strain evidence="3 4">6</strain>
    </source>
</reference>
<keyword evidence="4" id="KW-1185">Reference proteome</keyword>
<dbReference type="SMART" id="SM00471">
    <property type="entry name" value="HDc"/>
    <property type="match status" value="1"/>
</dbReference>
<name>I5AU49_EUBC6</name>
<evidence type="ECO:0000313" key="4">
    <source>
        <dbReference type="Proteomes" id="UP000005753"/>
    </source>
</evidence>
<dbReference type="InterPro" id="IPR051094">
    <property type="entry name" value="Diverse_Catalytic_Enzymes"/>
</dbReference>
<accession>I5AU49</accession>
<protein>
    <submittedName>
        <fullName evidence="3">dGTP triphosphohydrolase</fullName>
    </submittedName>
</protein>
<dbReference type="InterPro" id="IPR026875">
    <property type="entry name" value="PHydrolase_assoc_dom"/>
</dbReference>
<dbReference type="InterPro" id="IPR003607">
    <property type="entry name" value="HD/PDEase_dom"/>
</dbReference>
<keyword evidence="1 3" id="KW-0378">Hydrolase</keyword>
<evidence type="ECO:0000256" key="1">
    <source>
        <dbReference type="ARBA" id="ARBA00022801"/>
    </source>
</evidence>
<dbReference type="OrthoDB" id="9803619at2"/>
<dbReference type="PANTHER" id="PTHR35795:SF1">
    <property type="entry name" value="BIS(5'-NUCLEOSYL)-TETRAPHOSPHATASE, SYMMETRICAL"/>
    <property type="match status" value="1"/>
</dbReference>
<dbReference type="Gene3D" id="1.10.3210.10">
    <property type="entry name" value="Hypothetical protein af1432"/>
    <property type="match status" value="1"/>
</dbReference>
<dbReference type="eggNOG" id="COG0232">
    <property type="taxonomic scope" value="Bacteria"/>
</dbReference>
<dbReference type="AlphaFoldDB" id="I5AU49"/>
<sequence length="416" mass="48189">MPHNERCFSGEAAVPGSRFWNDLVQREDGLYNRSDDVRSPFARDYTRILHSQAYRRLKFKTQVFYNIDNDHICTRMEHVAHVESVAGTIASFLGLNTELTKAIAIGHDLGHAPFGHQGEVVLRKLTTEHLGEDFWHERNGLRFVDNIELLADNYNEKRNLNLTYAVRDGIISHCGELDENGLRPRTEKICLEKDFQRPGQYSPITWEGCVVKISDKIAYIGRDIEDARSLGFLSKRAEQQLLDMARVHDANVYNTTVIMHNLIIDICENSTPETGITLSPAFNEQMNALKDFNYKNIYRHQRFKPYTHYTELVINELFSALLEMYDERGTWDSLRGASRYCPELFGSFARFLARYCDPEIIPASERELTDIAVACKNRKIYGRLESPKEYIQCIIDFISGMTDRYAVRVFEELLRY</sequence>
<proteinExistence type="predicted"/>
<dbReference type="EMBL" id="CM001487">
    <property type="protein sequence ID" value="EIM57322.1"/>
    <property type="molecule type" value="Genomic_DNA"/>
</dbReference>
<organism evidence="3 4">
    <name type="scientific">Eubacterium cellulosolvens (strain ATCC 43171 / JCM 9499 / 6)</name>
    <name type="common">Cillobacterium cellulosolvens</name>
    <dbReference type="NCBI Taxonomy" id="633697"/>
    <lineage>
        <taxon>Bacteria</taxon>
        <taxon>Bacillati</taxon>
        <taxon>Bacillota</taxon>
        <taxon>Clostridia</taxon>
        <taxon>Eubacteriales</taxon>
        <taxon>Eubacteriaceae</taxon>
        <taxon>Eubacterium</taxon>
    </lineage>
</organism>
<dbReference type="SUPFAM" id="SSF109604">
    <property type="entry name" value="HD-domain/PDEase-like"/>
    <property type="match status" value="1"/>
</dbReference>
<dbReference type="InterPro" id="IPR006674">
    <property type="entry name" value="HD_domain"/>
</dbReference>
<dbReference type="GO" id="GO:0016787">
    <property type="term" value="F:hydrolase activity"/>
    <property type="evidence" value="ECO:0007669"/>
    <property type="project" value="UniProtKB-KW"/>
</dbReference>
<evidence type="ECO:0000259" key="2">
    <source>
        <dbReference type="PROSITE" id="PS51831"/>
    </source>
</evidence>
<dbReference type="STRING" id="633697.EubceDRAFT1_1527"/>
<reference evidence="3 4" key="1">
    <citation type="submission" date="2010-08" db="EMBL/GenBank/DDBJ databases">
        <authorList>
            <consortium name="US DOE Joint Genome Institute (JGI-PGF)"/>
            <person name="Lucas S."/>
            <person name="Copeland A."/>
            <person name="Lapidus A."/>
            <person name="Cheng J.-F."/>
            <person name="Bruce D."/>
            <person name="Goodwin L."/>
            <person name="Pitluck S."/>
            <person name="Land M.L."/>
            <person name="Hauser L."/>
            <person name="Chang Y.-J."/>
            <person name="Anderson I.J."/>
            <person name="Johnson E."/>
            <person name="Mulhopadhyay B."/>
            <person name="Kyrpides N."/>
            <person name="Woyke T.J."/>
        </authorList>
    </citation>
    <scope>NUCLEOTIDE SEQUENCE [LARGE SCALE GENOMIC DNA]</scope>
    <source>
        <strain evidence="3 4">6</strain>
    </source>
</reference>
<dbReference type="Proteomes" id="UP000005753">
    <property type="component" value="Chromosome"/>
</dbReference>
<dbReference type="PROSITE" id="PS51831">
    <property type="entry name" value="HD"/>
    <property type="match status" value="1"/>
</dbReference>